<evidence type="ECO:0000256" key="2">
    <source>
        <dbReference type="ARBA" id="ARBA00022737"/>
    </source>
</evidence>
<dbReference type="PROSITE" id="PS51294">
    <property type="entry name" value="HTH_MYB"/>
    <property type="match status" value="2"/>
</dbReference>
<evidence type="ECO:0000256" key="5">
    <source>
        <dbReference type="ARBA" id="ARBA00023163"/>
    </source>
</evidence>
<dbReference type="InterPro" id="IPR050560">
    <property type="entry name" value="MYB_TF"/>
</dbReference>
<evidence type="ECO:0000256" key="6">
    <source>
        <dbReference type="ARBA" id="ARBA00023242"/>
    </source>
</evidence>
<feature type="region of interest" description="Disordered" evidence="7">
    <location>
        <begin position="122"/>
        <end position="155"/>
    </location>
</feature>
<keyword evidence="2" id="KW-0677">Repeat</keyword>
<evidence type="ECO:0000256" key="7">
    <source>
        <dbReference type="SAM" id="MobiDB-lite"/>
    </source>
</evidence>
<evidence type="ECO:0000259" key="9">
    <source>
        <dbReference type="PROSITE" id="PS51294"/>
    </source>
</evidence>
<reference evidence="10" key="1">
    <citation type="submission" date="2021-01" db="EMBL/GenBank/DDBJ databases">
        <title>Adiantum capillus-veneris genome.</title>
        <authorList>
            <person name="Fang Y."/>
            <person name="Liao Q."/>
        </authorList>
    </citation>
    <scope>NUCLEOTIDE SEQUENCE</scope>
    <source>
        <strain evidence="10">H3</strain>
        <tissue evidence="10">Leaf</tissue>
    </source>
</reference>
<feature type="domain" description="HTH myb-type" evidence="9">
    <location>
        <begin position="4"/>
        <end position="59"/>
    </location>
</feature>
<dbReference type="InterPro" id="IPR001005">
    <property type="entry name" value="SANT/Myb"/>
</dbReference>
<dbReference type="PANTHER" id="PTHR45614">
    <property type="entry name" value="MYB PROTEIN-RELATED"/>
    <property type="match status" value="1"/>
</dbReference>
<dbReference type="InterPro" id="IPR017930">
    <property type="entry name" value="Myb_dom"/>
</dbReference>
<dbReference type="EMBL" id="JABFUD020000006">
    <property type="protein sequence ID" value="KAI5079063.1"/>
    <property type="molecule type" value="Genomic_DNA"/>
</dbReference>
<feature type="domain" description="Myb-like" evidence="8">
    <location>
        <begin position="56"/>
        <end position="106"/>
    </location>
</feature>
<feature type="domain" description="HTH myb-type" evidence="9">
    <location>
        <begin position="60"/>
        <end position="110"/>
    </location>
</feature>
<feature type="compositionally biased region" description="Polar residues" evidence="7">
    <location>
        <begin position="412"/>
        <end position="427"/>
    </location>
</feature>
<dbReference type="SMART" id="SM00717">
    <property type="entry name" value="SANT"/>
    <property type="match status" value="2"/>
</dbReference>
<keyword evidence="6" id="KW-0539">Nucleus</keyword>
<keyword evidence="5" id="KW-0804">Transcription</keyword>
<dbReference type="GO" id="GO:0000978">
    <property type="term" value="F:RNA polymerase II cis-regulatory region sequence-specific DNA binding"/>
    <property type="evidence" value="ECO:0007669"/>
    <property type="project" value="TreeGrafter"/>
</dbReference>
<evidence type="ECO:0000256" key="4">
    <source>
        <dbReference type="ARBA" id="ARBA00023125"/>
    </source>
</evidence>
<dbReference type="OrthoDB" id="2143914at2759"/>
<dbReference type="Proteomes" id="UP000886520">
    <property type="component" value="Chromosome 6"/>
</dbReference>
<dbReference type="InterPro" id="IPR009057">
    <property type="entry name" value="Homeodomain-like_sf"/>
</dbReference>
<dbReference type="GO" id="GO:0000981">
    <property type="term" value="F:DNA-binding transcription factor activity, RNA polymerase II-specific"/>
    <property type="evidence" value="ECO:0007669"/>
    <property type="project" value="TreeGrafter"/>
</dbReference>
<dbReference type="SUPFAM" id="SSF46689">
    <property type="entry name" value="Homeodomain-like"/>
    <property type="match status" value="1"/>
</dbReference>
<keyword evidence="11" id="KW-1185">Reference proteome</keyword>
<feature type="domain" description="Myb-like" evidence="8">
    <location>
        <begin position="4"/>
        <end position="55"/>
    </location>
</feature>
<dbReference type="CDD" id="cd00167">
    <property type="entry name" value="SANT"/>
    <property type="match status" value="2"/>
</dbReference>
<sequence length="427" mass="47447">MQVTDERIKGPWSPEEDAILSKCVEKFGARNWSLIARTIPGRSGKSCRLRWCNQLDPGVNRKPFTEEEDCKIIEARAIHGNKWASIARMLPGRTDNAIKNHWNSTLRRKFLGDEKIFKDFSSDGSDKGKDDVSDTGKSRFAFDETGSDGGTNDPIKHGDCVSAVVTKETFHELESQNQAKAQVHVPFKVVSIENKSELESCPSIIRPIPRPSAFSTYNSNAANRSKVASLHVQHLPSGQANTSTQSASMPLTSHPTFEADWAYLTARGEPMLTNPRVFGNIATRCGLGCCSMSSGENSVSPKTPFLGPEYREYSEELYEGSSLQGSCSDWDVIPREHTRRQSSMTFSEMSTSLAVKNVILQMLLPALKAQGQHFNENQLCEAVEAEQNDLVGMMRDMIAREISRHTMGAVDSHQQQAASKMQFHSNR</sequence>
<evidence type="ECO:0000256" key="3">
    <source>
        <dbReference type="ARBA" id="ARBA00023015"/>
    </source>
</evidence>
<comment type="subcellular location">
    <subcellularLocation>
        <location evidence="1">Nucleus</location>
    </subcellularLocation>
</comment>
<dbReference type="FunFam" id="1.10.10.60:FF:000060">
    <property type="entry name" value="MYB transcription factor"/>
    <property type="match status" value="1"/>
</dbReference>
<evidence type="ECO:0000313" key="10">
    <source>
        <dbReference type="EMBL" id="KAI5079063.1"/>
    </source>
</evidence>
<dbReference type="AlphaFoldDB" id="A0A9D4V3M9"/>
<organism evidence="10 11">
    <name type="scientific">Adiantum capillus-veneris</name>
    <name type="common">Maidenhair fern</name>
    <dbReference type="NCBI Taxonomy" id="13818"/>
    <lineage>
        <taxon>Eukaryota</taxon>
        <taxon>Viridiplantae</taxon>
        <taxon>Streptophyta</taxon>
        <taxon>Embryophyta</taxon>
        <taxon>Tracheophyta</taxon>
        <taxon>Polypodiopsida</taxon>
        <taxon>Polypodiidae</taxon>
        <taxon>Polypodiales</taxon>
        <taxon>Pteridineae</taxon>
        <taxon>Pteridaceae</taxon>
        <taxon>Vittarioideae</taxon>
        <taxon>Adiantum</taxon>
    </lineage>
</organism>
<keyword evidence="4" id="KW-0238">DNA-binding</keyword>
<proteinExistence type="predicted"/>
<keyword evidence="3" id="KW-0805">Transcription regulation</keyword>
<dbReference type="PANTHER" id="PTHR45614:SF25">
    <property type="entry name" value="MYB PROTEIN"/>
    <property type="match status" value="1"/>
</dbReference>
<dbReference type="PROSITE" id="PS50090">
    <property type="entry name" value="MYB_LIKE"/>
    <property type="match status" value="2"/>
</dbReference>
<gene>
    <name evidence="10" type="ORF">GOP47_0006734</name>
</gene>
<feature type="compositionally biased region" description="Basic and acidic residues" evidence="7">
    <location>
        <begin position="122"/>
        <end position="142"/>
    </location>
</feature>
<protein>
    <submittedName>
        <fullName evidence="10">Uncharacterized protein</fullName>
    </submittedName>
</protein>
<accession>A0A9D4V3M9</accession>
<feature type="region of interest" description="Disordered" evidence="7">
    <location>
        <begin position="408"/>
        <end position="427"/>
    </location>
</feature>
<evidence type="ECO:0000313" key="11">
    <source>
        <dbReference type="Proteomes" id="UP000886520"/>
    </source>
</evidence>
<comment type="caution">
    <text evidence="10">The sequence shown here is derived from an EMBL/GenBank/DDBJ whole genome shotgun (WGS) entry which is preliminary data.</text>
</comment>
<evidence type="ECO:0000256" key="1">
    <source>
        <dbReference type="ARBA" id="ARBA00004123"/>
    </source>
</evidence>
<evidence type="ECO:0000259" key="8">
    <source>
        <dbReference type="PROSITE" id="PS50090"/>
    </source>
</evidence>
<dbReference type="Pfam" id="PF00249">
    <property type="entry name" value="Myb_DNA-binding"/>
    <property type="match status" value="2"/>
</dbReference>
<dbReference type="GO" id="GO:0005634">
    <property type="term" value="C:nucleus"/>
    <property type="evidence" value="ECO:0007669"/>
    <property type="project" value="UniProtKB-SubCell"/>
</dbReference>
<name>A0A9D4V3M9_ADICA</name>
<dbReference type="Gene3D" id="1.10.10.60">
    <property type="entry name" value="Homeodomain-like"/>
    <property type="match status" value="2"/>
</dbReference>